<proteinExistence type="predicted"/>
<dbReference type="Proteomes" id="UP000186698">
    <property type="component" value="Chromosome 2S"/>
</dbReference>
<reference evidence="2" key="2">
    <citation type="submission" date="2025-08" db="UniProtKB">
        <authorList>
            <consortium name="RefSeq"/>
        </authorList>
    </citation>
    <scope>IDENTIFICATION</scope>
    <source>
        <strain evidence="2">J_2021</strain>
        <tissue evidence="2">Erythrocytes</tissue>
    </source>
</reference>
<dbReference type="KEGG" id="xla:121400557"/>
<dbReference type="GeneID" id="121400557"/>
<evidence type="ECO:0000313" key="1">
    <source>
        <dbReference type="Proteomes" id="UP000186698"/>
    </source>
</evidence>
<name>A0A1L8H7B3_XENLA</name>
<keyword evidence="1" id="KW-1185">Reference proteome</keyword>
<reference evidence="1" key="1">
    <citation type="submission" date="2024-06" db="UniProtKB">
        <authorList>
            <consortium name="RefSeq"/>
        </authorList>
    </citation>
    <scope>NUCLEOTIDE SEQUENCE [LARGE SCALE GENOMIC DNA]</scope>
    <source>
        <strain evidence="1">J_2021</strain>
    </source>
</reference>
<evidence type="ECO:0000313" key="2">
    <source>
        <dbReference type="RefSeq" id="XP_041439829.1"/>
    </source>
</evidence>
<accession>A0A1L8H7B3</accession>
<protein>
    <submittedName>
        <fullName evidence="2">Uncharacterized protein C3orf85-like</fullName>
    </submittedName>
</protein>
<dbReference type="CTD" id="121400557"/>
<dbReference type="RefSeq" id="XP_041439829.1">
    <property type="nucleotide sequence ID" value="XM_041583895.1"/>
</dbReference>
<gene>
    <name evidence="2" type="primary">LOC121400557</name>
</gene>
<dbReference type="OMA" id="GYTIQEQ"/>
<dbReference type="PaxDb" id="8355-A0A1L8H7B3"/>
<sequence>MGSTMKKIIVFAVMLKGILGVPFFAEEATNQFLRLKRQAFSQHLWEPNNVENSLMSTINEQASQILNTWRNSAQYYIDVMKDVMNPSSYAIRSQDSDYTNFWWTTYEKTK</sequence>
<organism evidence="1 2">
    <name type="scientific">Xenopus laevis</name>
    <name type="common">African clawed frog</name>
    <dbReference type="NCBI Taxonomy" id="8355"/>
    <lineage>
        <taxon>Eukaryota</taxon>
        <taxon>Metazoa</taxon>
        <taxon>Chordata</taxon>
        <taxon>Craniata</taxon>
        <taxon>Vertebrata</taxon>
        <taxon>Euteleostomi</taxon>
        <taxon>Amphibia</taxon>
        <taxon>Batrachia</taxon>
        <taxon>Anura</taxon>
        <taxon>Pipoidea</taxon>
        <taxon>Pipidae</taxon>
        <taxon>Xenopodinae</taxon>
        <taxon>Xenopus</taxon>
        <taxon>Xenopus</taxon>
    </lineage>
</organism>
<dbReference type="AlphaFoldDB" id="A0A1L8H7B3"/>
<dbReference type="OrthoDB" id="9931701at2759"/>